<gene>
    <name evidence="3" type="ORF">C8E97_6231</name>
</gene>
<proteinExistence type="inferred from homology"/>
<keyword evidence="4" id="KW-1185">Reference proteome</keyword>
<comment type="caution">
    <text evidence="3">The sequence shown here is derived from an EMBL/GenBank/DDBJ whole genome shotgun (WGS) entry which is preliminary data.</text>
</comment>
<dbReference type="Pfam" id="PF08327">
    <property type="entry name" value="AHSA1"/>
    <property type="match status" value="1"/>
</dbReference>
<evidence type="ECO:0000259" key="2">
    <source>
        <dbReference type="Pfam" id="PF08327"/>
    </source>
</evidence>
<sequence>MATDTAALWSTPSDVEVAVTRTFDAPQHLVFDAFTKPEHIVHWMLGPDGWTMPVCEVDLRAGGRWRMVWRRADGTEMGMTGTYLEVTPHSRMVQTEAWGEGWAETVNTTEFIADGSRTTVVQTMKYPSKTDRDRAMESGMTDGADTSYDRLEKYLATNPTAA</sequence>
<dbReference type="EMBL" id="RBXO01000001">
    <property type="protein sequence ID" value="RKT57509.1"/>
    <property type="molecule type" value="Genomic_DNA"/>
</dbReference>
<dbReference type="AlphaFoldDB" id="A0A495W7R0"/>
<dbReference type="SUPFAM" id="SSF55961">
    <property type="entry name" value="Bet v1-like"/>
    <property type="match status" value="1"/>
</dbReference>
<protein>
    <submittedName>
        <fullName evidence="3">Uncharacterized protein YndB with AHSA1/START domain</fullName>
    </submittedName>
</protein>
<evidence type="ECO:0000256" key="1">
    <source>
        <dbReference type="ARBA" id="ARBA00006817"/>
    </source>
</evidence>
<dbReference type="CDD" id="cd07826">
    <property type="entry name" value="SRPBCC_CalC_Aha1-like_9"/>
    <property type="match status" value="1"/>
</dbReference>
<feature type="domain" description="Activator of Hsp90 ATPase homologue 1/2-like C-terminal" evidence="2">
    <location>
        <begin position="24"/>
        <end position="155"/>
    </location>
</feature>
<evidence type="ECO:0000313" key="3">
    <source>
        <dbReference type="EMBL" id="RKT57509.1"/>
    </source>
</evidence>
<comment type="similarity">
    <text evidence="1">Belongs to the AHA1 family.</text>
</comment>
<dbReference type="OrthoDB" id="5185819at2"/>
<dbReference type="Gene3D" id="3.30.530.20">
    <property type="match status" value="1"/>
</dbReference>
<name>A0A495W7R0_9PSEU</name>
<evidence type="ECO:0000313" key="4">
    <source>
        <dbReference type="Proteomes" id="UP000282084"/>
    </source>
</evidence>
<dbReference type="InterPro" id="IPR013538">
    <property type="entry name" value="ASHA1/2-like_C"/>
</dbReference>
<dbReference type="InterPro" id="IPR023393">
    <property type="entry name" value="START-like_dom_sf"/>
</dbReference>
<accession>A0A495W7R0</accession>
<organism evidence="3 4">
    <name type="scientific">Saccharothrix australiensis</name>
    <dbReference type="NCBI Taxonomy" id="2072"/>
    <lineage>
        <taxon>Bacteria</taxon>
        <taxon>Bacillati</taxon>
        <taxon>Actinomycetota</taxon>
        <taxon>Actinomycetes</taxon>
        <taxon>Pseudonocardiales</taxon>
        <taxon>Pseudonocardiaceae</taxon>
        <taxon>Saccharothrix</taxon>
    </lineage>
</organism>
<dbReference type="Proteomes" id="UP000282084">
    <property type="component" value="Unassembled WGS sequence"/>
</dbReference>
<dbReference type="RefSeq" id="WP_121009260.1">
    <property type="nucleotide sequence ID" value="NZ_RBXO01000001.1"/>
</dbReference>
<reference evidence="3 4" key="1">
    <citation type="submission" date="2018-10" db="EMBL/GenBank/DDBJ databases">
        <title>Sequencing the genomes of 1000 actinobacteria strains.</title>
        <authorList>
            <person name="Klenk H.-P."/>
        </authorList>
    </citation>
    <scope>NUCLEOTIDE SEQUENCE [LARGE SCALE GENOMIC DNA]</scope>
    <source>
        <strain evidence="3 4">DSM 43800</strain>
    </source>
</reference>